<proteinExistence type="predicted"/>
<reference evidence="1 2" key="1">
    <citation type="submission" date="2019-09" db="EMBL/GenBank/DDBJ databases">
        <title>Genome sequence of Adhaeribacter sp. M2.</title>
        <authorList>
            <person name="Srinivasan S."/>
        </authorList>
    </citation>
    <scope>NUCLEOTIDE SEQUENCE [LARGE SCALE GENOMIC DNA]</scope>
    <source>
        <strain evidence="1 2">M2</strain>
    </source>
</reference>
<name>A0A5N1J546_9BACT</name>
<dbReference type="PROSITE" id="PS51257">
    <property type="entry name" value="PROKAR_LIPOPROTEIN"/>
    <property type="match status" value="1"/>
</dbReference>
<keyword evidence="2" id="KW-1185">Reference proteome</keyword>
<evidence type="ECO:0000313" key="2">
    <source>
        <dbReference type="Proteomes" id="UP000326570"/>
    </source>
</evidence>
<dbReference type="RefSeq" id="WP_150902179.1">
    <property type="nucleotide sequence ID" value="NZ_VTWT01000001.1"/>
</dbReference>
<accession>A0A5N1J546</accession>
<protein>
    <submittedName>
        <fullName evidence="1">Uncharacterized protein</fullName>
    </submittedName>
</protein>
<sequence length="217" mass="23881">MHQFSKQFASSLKNLLLIVLAGFALQSCKVGEDDPGISFRSRDARLKANWKLETLETNYQISSVDQSGFPVLTAITLAYDGYNMNTRTTVNGNVISDSTFGYSYQLTIDDDGETNYKNTYIVGFVGFNSSGDDNWYWLNTDEKKSRVYLGMAVQGPLTAGIPLSPNSVALTTLVNDFAVDGLRNKELKLSFSKSGSQTSISGFQQVKVSGKLRFTAK</sequence>
<evidence type="ECO:0000313" key="1">
    <source>
        <dbReference type="EMBL" id="KAA9346036.1"/>
    </source>
</evidence>
<comment type="caution">
    <text evidence="1">The sequence shown here is derived from an EMBL/GenBank/DDBJ whole genome shotgun (WGS) entry which is preliminary data.</text>
</comment>
<dbReference type="Proteomes" id="UP000326570">
    <property type="component" value="Unassembled WGS sequence"/>
</dbReference>
<gene>
    <name evidence="1" type="ORF">F0P94_02855</name>
</gene>
<organism evidence="1 2">
    <name type="scientific">Adhaeribacter soli</name>
    <dbReference type="NCBI Taxonomy" id="2607655"/>
    <lineage>
        <taxon>Bacteria</taxon>
        <taxon>Pseudomonadati</taxon>
        <taxon>Bacteroidota</taxon>
        <taxon>Cytophagia</taxon>
        <taxon>Cytophagales</taxon>
        <taxon>Hymenobacteraceae</taxon>
        <taxon>Adhaeribacter</taxon>
    </lineage>
</organism>
<dbReference type="AlphaFoldDB" id="A0A5N1J546"/>
<dbReference type="EMBL" id="VTWT01000001">
    <property type="protein sequence ID" value="KAA9346036.1"/>
    <property type="molecule type" value="Genomic_DNA"/>
</dbReference>